<reference evidence="1" key="1">
    <citation type="submission" date="2021-09" db="EMBL/GenBank/DDBJ databases">
        <authorList>
            <consortium name="AG Swart"/>
            <person name="Singh M."/>
            <person name="Singh A."/>
            <person name="Seah K."/>
            <person name="Emmerich C."/>
        </authorList>
    </citation>
    <scope>NUCLEOTIDE SEQUENCE</scope>
    <source>
        <strain evidence="1">ATCC30299</strain>
    </source>
</reference>
<dbReference type="AlphaFoldDB" id="A0AAU9KD45"/>
<evidence type="ECO:0000313" key="1">
    <source>
        <dbReference type="EMBL" id="CAG9335187.1"/>
    </source>
</evidence>
<keyword evidence="2" id="KW-1185">Reference proteome</keyword>
<evidence type="ECO:0000313" key="2">
    <source>
        <dbReference type="Proteomes" id="UP001162131"/>
    </source>
</evidence>
<dbReference type="EMBL" id="CAJZBQ010000061">
    <property type="protein sequence ID" value="CAG9335187.1"/>
    <property type="molecule type" value="Genomic_DNA"/>
</dbReference>
<name>A0AAU9KD45_9CILI</name>
<dbReference type="Proteomes" id="UP001162131">
    <property type="component" value="Unassembled WGS sequence"/>
</dbReference>
<gene>
    <name evidence="1" type="ORF">BSTOLATCC_MIC63394</name>
</gene>
<comment type="caution">
    <text evidence="1">The sequence shown here is derived from an EMBL/GenBank/DDBJ whole genome shotgun (WGS) entry which is preliminary data.</text>
</comment>
<protein>
    <submittedName>
        <fullName evidence="1">Uncharacterized protein</fullName>
    </submittedName>
</protein>
<organism evidence="1 2">
    <name type="scientific">Blepharisma stoltei</name>
    <dbReference type="NCBI Taxonomy" id="1481888"/>
    <lineage>
        <taxon>Eukaryota</taxon>
        <taxon>Sar</taxon>
        <taxon>Alveolata</taxon>
        <taxon>Ciliophora</taxon>
        <taxon>Postciliodesmatophora</taxon>
        <taxon>Heterotrichea</taxon>
        <taxon>Heterotrichida</taxon>
        <taxon>Blepharismidae</taxon>
        <taxon>Blepharisma</taxon>
    </lineage>
</organism>
<proteinExistence type="predicted"/>
<accession>A0AAU9KD45</accession>
<sequence>MRDVGEMRMKSICIMIVFWMKMKELIYCWVATELDVVDEAGSVDVEVGIVWSYWNCLELLECLSYWSCWNCRSSCSCCSCWSYWNCWSCWSGWRKQREKKGEMLLSSVKIILRYTLKVFFKFQNIQ</sequence>